<comment type="caution">
    <text evidence="2">The sequence shown here is derived from an EMBL/GenBank/DDBJ whole genome shotgun (WGS) entry which is preliminary data.</text>
</comment>
<dbReference type="AlphaFoldDB" id="A0A928BSF8"/>
<protein>
    <submittedName>
        <fullName evidence="2">Uncharacterized protein</fullName>
    </submittedName>
</protein>
<name>A0A928BSF8_XYLRU</name>
<evidence type="ECO:0000313" key="3">
    <source>
        <dbReference type="Proteomes" id="UP000763088"/>
    </source>
</evidence>
<sequence>MYQAENTNFKTNESFTQEFTRSCLGRILIAGVIILVGLLLAYFTAPKESDMNEEMLDNVMQCIEVNDAIKGDAVDDYVHNLTFIFTTADTTFIPKDELETYNKYNRLESYRHTFYSTSYIYNNMHPEGTRVGVGIFGIIIPTVLYEDILLEVGPVHKGYEQKLNQQVVAPQEVDMGVTPEITEFHYKGDLEN</sequence>
<keyword evidence="1" id="KW-0812">Transmembrane</keyword>
<reference evidence="2" key="1">
    <citation type="submission" date="2019-04" db="EMBL/GenBank/DDBJ databases">
        <title>Evolution of Biomass-Degrading Anaerobic Consortia Revealed by Metagenomics.</title>
        <authorList>
            <person name="Peng X."/>
        </authorList>
    </citation>
    <scope>NUCLEOTIDE SEQUENCE</scope>
    <source>
        <strain evidence="2">SIG141</strain>
    </source>
</reference>
<keyword evidence="1" id="KW-1133">Transmembrane helix</keyword>
<keyword evidence="1" id="KW-0472">Membrane</keyword>
<organism evidence="2 3">
    <name type="scientific">Xylanibacter ruminicola</name>
    <name type="common">Prevotella ruminicola</name>
    <dbReference type="NCBI Taxonomy" id="839"/>
    <lineage>
        <taxon>Bacteria</taxon>
        <taxon>Pseudomonadati</taxon>
        <taxon>Bacteroidota</taxon>
        <taxon>Bacteroidia</taxon>
        <taxon>Bacteroidales</taxon>
        <taxon>Prevotellaceae</taxon>
        <taxon>Xylanibacter</taxon>
    </lineage>
</organism>
<evidence type="ECO:0000313" key="2">
    <source>
        <dbReference type="EMBL" id="MBE6265282.1"/>
    </source>
</evidence>
<proteinExistence type="predicted"/>
<dbReference type="Proteomes" id="UP000763088">
    <property type="component" value="Unassembled WGS sequence"/>
</dbReference>
<gene>
    <name evidence="2" type="ORF">E7102_02240</name>
</gene>
<evidence type="ECO:0000256" key="1">
    <source>
        <dbReference type="SAM" id="Phobius"/>
    </source>
</evidence>
<accession>A0A928BSF8</accession>
<feature type="transmembrane region" description="Helical" evidence="1">
    <location>
        <begin position="24"/>
        <end position="45"/>
    </location>
</feature>
<dbReference type="EMBL" id="SUYD01000002">
    <property type="protein sequence ID" value="MBE6265282.1"/>
    <property type="molecule type" value="Genomic_DNA"/>
</dbReference>